<dbReference type="EMBL" id="LQOJ01000073">
    <property type="protein sequence ID" value="ORU96766.1"/>
    <property type="molecule type" value="Genomic_DNA"/>
</dbReference>
<evidence type="ECO:0000256" key="2">
    <source>
        <dbReference type="SAM" id="Phobius"/>
    </source>
</evidence>
<name>A0A1X1QZG5_MYCFA</name>
<keyword evidence="2" id="KW-0472">Membrane</keyword>
<organism evidence="3 4">
    <name type="scientific">Mycolicibacterium fallax</name>
    <name type="common">Mycobacterium fallax</name>
    <dbReference type="NCBI Taxonomy" id="1793"/>
    <lineage>
        <taxon>Bacteria</taxon>
        <taxon>Bacillati</taxon>
        <taxon>Actinomycetota</taxon>
        <taxon>Actinomycetes</taxon>
        <taxon>Mycobacteriales</taxon>
        <taxon>Mycobacteriaceae</taxon>
        <taxon>Mycolicibacterium</taxon>
    </lineage>
</organism>
<proteinExistence type="predicted"/>
<dbReference type="Proteomes" id="UP000193484">
    <property type="component" value="Unassembled WGS sequence"/>
</dbReference>
<keyword evidence="2" id="KW-0812">Transmembrane</keyword>
<evidence type="ECO:0000256" key="1">
    <source>
        <dbReference type="SAM" id="MobiDB-lite"/>
    </source>
</evidence>
<comment type="caution">
    <text evidence="3">The sequence shown here is derived from an EMBL/GenBank/DDBJ whole genome shotgun (WGS) entry which is preliminary data.</text>
</comment>
<feature type="compositionally biased region" description="Polar residues" evidence="1">
    <location>
        <begin position="101"/>
        <end position="114"/>
    </location>
</feature>
<feature type="transmembrane region" description="Helical" evidence="2">
    <location>
        <begin position="70"/>
        <end position="91"/>
    </location>
</feature>
<evidence type="ECO:0000313" key="4">
    <source>
        <dbReference type="Proteomes" id="UP000193484"/>
    </source>
</evidence>
<feature type="region of interest" description="Disordered" evidence="1">
    <location>
        <begin position="1"/>
        <end position="23"/>
    </location>
</feature>
<dbReference type="AlphaFoldDB" id="A0A1X1QZG5"/>
<sequence>MRDSDEFTAQAATPDETQAGTAAVDETEMLIPPGPASTSAGQARAWSEGAAEDEFIDVREMHSWSAATGYAAALTSVGAIAIAIAVGWTLLRQDRPPNPPSMSTIAGQPASGSPSHLPAPPPVTVDPSTVAMPTATSPADRSTYDNTFLRLMAREGWGCTDGTVGERCDEQLLAFAYQACSYSGQSYRFLYETLGLPSYLGPRMMRRALANASQAYPNCEFTGTP</sequence>
<accession>A0A1X1QZG5</accession>
<keyword evidence="2" id="KW-1133">Transmembrane helix</keyword>
<dbReference type="OrthoDB" id="10007745at2"/>
<keyword evidence="4" id="KW-1185">Reference proteome</keyword>
<dbReference type="RefSeq" id="WP_085100741.1">
    <property type="nucleotide sequence ID" value="NZ_AP022603.1"/>
</dbReference>
<gene>
    <name evidence="3" type="ORF">AWC04_19555</name>
</gene>
<protein>
    <submittedName>
        <fullName evidence="3">Uncharacterized protein</fullName>
    </submittedName>
</protein>
<reference evidence="3 4" key="1">
    <citation type="submission" date="2016-01" db="EMBL/GenBank/DDBJ databases">
        <title>The new phylogeny of the genus Mycobacterium.</title>
        <authorList>
            <person name="Tarcisio F."/>
            <person name="Conor M."/>
            <person name="Antonella G."/>
            <person name="Elisabetta G."/>
            <person name="Giulia F.S."/>
            <person name="Sara T."/>
            <person name="Anna F."/>
            <person name="Clotilde B."/>
            <person name="Roberto B."/>
            <person name="Veronica D.S."/>
            <person name="Fabio R."/>
            <person name="Monica P."/>
            <person name="Olivier J."/>
            <person name="Enrico T."/>
            <person name="Nicola S."/>
        </authorList>
    </citation>
    <scope>NUCLEOTIDE SEQUENCE [LARGE SCALE GENOMIC DNA]</scope>
    <source>
        <strain evidence="3 4">DSM 44179</strain>
    </source>
</reference>
<evidence type="ECO:0000313" key="3">
    <source>
        <dbReference type="EMBL" id="ORU96766.1"/>
    </source>
</evidence>
<feature type="region of interest" description="Disordered" evidence="1">
    <location>
        <begin position="95"/>
        <end position="121"/>
    </location>
</feature>